<feature type="chain" id="PRO_5015443165" description="Secreted protein" evidence="1">
    <location>
        <begin position="19"/>
        <end position="101"/>
    </location>
</feature>
<organism evidence="2 3">
    <name type="scientific">Trichoderma longibrachiatum ATCC 18648</name>
    <dbReference type="NCBI Taxonomy" id="983965"/>
    <lineage>
        <taxon>Eukaryota</taxon>
        <taxon>Fungi</taxon>
        <taxon>Dikarya</taxon>
        <taxon>Ascomycota</taxon>
        <taxon>Pezizomycotina</taxon>
        <taxon>Sordariomycetes</taxon>
        <taxon>Hypocreomycetidae</taxon>
        <taxon>Hypocreales</taxon>
        <taxon>Hypocreaceae</taxon>
        <taxon>Trichoderma</taxon>
    </lineage>
</organism>
<dbReference type="Proteomes" id="UP000240760">
    <property type="component" value="Unassembled WGS sequence"/>
</dbReference>
<keyword evidence="1" id="KW-0732">Signal</keyword>
<dbReference type="AlphaFoldDB" id="A0A2T4BSI8"/>
<gene>
    <name evidence="2" type="ORF">M440DRAFT_1394941</name>
</gene>
<evidence type="ECO:0008006" key="4">
    <source>
        <dbReference type="Google" id="ProtNLM"/>
    </source>
</evidence>
<name>A0A2T4BSI8_TRILO</name>
<protein>
    <recommendedName>
        <fullName evidence="4">Secreted protein</fullName>
    </recommendedName>
</protein>
<evidence type="ECO:0000313" key="3">
    <source>
        <dbReference type="Proteomes" id="UP000240760"/>
    </source>
</evidence>
<keyword evidence="3" id="KW-1185">Reference proteome</keyword>
<evidence type="ECO:0000256" key="1">
    <source>
        <dbReference type="SAM" id="SignalP"/>
    </source>
</evidence>
<proteinExistence type="predicted"/>
<sequence>MGHLQVVIWLAGVRWCCSLANSSRHTGLFVCLWLELVHCRQPLRWKSRRLNMLYLMQPVCSHGLMATIGRCKKAYPCKTLWAWAARPRCCLWKTFGLECTK</sequence>
<feature type="signal peptide" evidence="1">
    <location>
        <begin position="1"/>
        <end position="18"/>
    </location>
</feature>
<reference evidence="2 3" key="1">
    <citation type="submission" date="2016-07" db="EMBL/GenBank/DDBJ databases">
        <title>Multiple horizontal gene transfer events from other fungi enriched the ability of initially mycotrophic Trichoderma (Ascomycota) to feed on dead plant biomass.</title>
        <authorList>
            <consortium name="DOE Joint Genome Institute"/>
            <person name="Aerts A."/>
            <person name="Atanasova L."/>
            <person name="Chenthamara K."/>
            <person name="Zhang J."/>
            <person name="Grujic M."/>
            <person name="Henrissat B."/>
            <person name="Kuo A."/>
            <person name="Salamov A."/>
            <person name="Lipzen A."/>
            <person name="Labutti K."/>
            <person name="Barry K."/>
            <person name="Miao Y."/>
            <person name="Rahimi M.J."/>
            <person name="Shen Q."/>
            <person name="Grigoriev I.V."/>
            <person name="Kubicek C.P."/>
            <person name="Druzhinina I.S."/>
        </authorList>
    </citation>
    <scope>NUCLEOTIDE SEQUENCE [LARGE SCALE GENOMIC DNA]</scope>
    <source>
        <strain evidence="2 3">ATCC 18648</strain>
    </source>
</reference>
<evidence type="ECO:0000313" key="2">
    <source>
        <dbReference type="EMBL" id="PTB72264.1"/>
    </source>
</evidence>
<dbReference type="EMBL" id="KZ679142">
    <property type="protein sequence ID" value="PTB72264.1"/>
    <property type="molecule type" value="Genomic_DNA"/>
</dbReference>
<accession>A0A2T4BSI8</accession>